<evidence type="ECO:0000256" key="1">
    <source>
        <dbReference type="SAM" id="MobiDB-lite"/>
    </source>
</evidence>
<evidence type="ECO:0000313" key="3">
    <source>
        <dbReference type="EMBL" id="CAK9317175.1"/>
    </source>
</evidence>
<protein>
    <submittedName>
        <fullName evidence="3">Uncharacterized protein</fullName>
    </submittedName>
</protein>
<evidence type="ECO:0000256" key="2">
    <source>
        <dbReference type="SAM" id="SignalP"/>
    </source>
</evidence>
<feature type="region of interest" description="Disordered" evidence="1">
    <location>
        <begin position="77"/>
        <end position="111"/>
    </location>
</feature>
<gene>
    <name evidence="3" type="ORF">CITCOLO1_LOCUS9074</name>
</gene>
<dbReference type="EMBL" id="OZ021737">
    <property type="protein sequence ID" value="CAK9317175.1"/>
    <property type="molecule type" value="Genomic_DNA"/>
</dbReference>
<keyword evidence="4" id="KW-1185">Reference proteome</keyword>
<accession>A0ABP0Y9L2</accession>
<keyword evidence="2" id="KW-0732">Signal</keyword>
<feature type="chain" id="PRO_5047398836" evidence="2">
    <location>
        <begin position="31"/>
        <end position="111"/>
    </location>
</feature>
<feature type="signal peptide" evidence="2">
    <location>
        <begin position="1"/>
        <end position="30"/>
    </location>
</feature>
<organism evidence="3 4">
    <name type="scientific">Citrullus colocynthis</name>
    <name type="common">colocynth</name>
    <dbReference type="NCBI Taxonomy" id="252529"/>
    <lineage>
        <taxon>Eukaryota</taxon>
        <taxon>Viridiplantae</taxon>
        <taxon>Streptophyta</taxon>
        <taxon>Embryophyta</taxon>
        <taxon>Tracheophyta</taxon>
        <taxon>Spermatophyta</taxon>
        <taxon>Magnoliopsida</taxon>
        <taxon>eudicotyledons</taxon>
        <taxon>Gunneridae</taxon>
        <taxon>Pentapetalae</taxon>
        <taxon>rosids</taxon>
        <taxon>fabids</taxon>
        <taxon>Cucurbitales</taxon>
        <taxon>Cucurbitaceae</taxon>
        <taxon>Benincaseae</taxon>
        <taxon>Citrullus</taxon>
    </lineage>
</organism>
<reference evidence="3 4" key="1">
    <citation type="submission" date="2024-03" db="EMBL/GenBank/DDBJ databases">
        <authorList>
            <person name="Gkanogiannis A."/>
            <person name="Becerra Lopez-Lavalle L."/>
        </authorList>
    </citation>
    <scope>NUCLEOTIDE SEQUENCE [LARGE SCALE GENOMIC DNA]</scope>
</reference>
<proteinExistence type="predicted"/>
<sequence>MTAILLNPFLSIAAALLILSSISNISNTEARLLPMKHPDDVDIPKNLHREIVETVTIAPLKSGPPAFDHQTPLTASDAEVLGGDFRPTTPGHSPGAGHSLAPASHMDSKIH</sequence>
<evidence type="ECO:0000313" key="4">
    <source>
        <dbReference type="Proteomes" id="UP001642487"/>
    </source>
</evidence>
<dbReference type="Proteomes" id="UP001642487">
    <property type="component" value="Chromosome 3"/>
</dbReference>
<name>A0ABP0Y9L2_9ROSI</name>